<keyword evidence="2" id="KW-0732">Signal</keyword>
<evidence type="ECO:0000256" key="1">
    <source>
        <dbReference type="SAM" id="MobiDB-lite"/>
    </source>
</evidence>
<name>A0A1M5YED9_9GAMM</name>
<proteinExistence type="predicted"/>
<feature type="signal peptide" evidence="2">
    <location>
        <begin position="1"/>
        <end position="16"/>
    </location>
</feature>
<dbReference type="Gene3D" id="3.20.20.140">
    <property type="entry name" value="Metal-dependent hydrolases"/>
    <property type="match status" value="1"/>
</dbReference>
<dbReference type="AlphaFoldDB" id="A0A1M5YED9"/>
<dbReference type="InterPro" id="IPR033932">
    <property type="entry name" value="YtcJ-like"/>
</dbReference>
<accession>A0A1M5YED9</accession>
<reference evidence="4 5" key="1">
    <citation type="submission" date="2016-11" db="EMBL/GenBank/DDBJ databases">
        <authorList>
            <person name="Jaros S."/>
            <person name="Januszkiewicz K."/>
            <person name="Wedrychowicz H."/>
        </authorList>
    </citation>
    <scope>NUCLEOTIDE SEQUENCE [LARGE SCALE GENOMIC DNA]</scope>
    <source>
        <strain evidence="4 5">DSM 16917</strain>
    </source>
</reference>
<evidence type="ECO:0000259" key="3">
    <source>
        <dbReference type="Pfam" id="PF07969"/>
    </source>
</evidence>
<dbReference type="RefSeq" id="WP_067660766.1">
    <property type="nucleotide sequence ID" value="NZ_FQXG01000007.1"/>
</dbReference>
<dbReference type="EMBL" id="FQXG01000007">
    <property type="protein sequence ID" value="SHI10264.1"/>
    <property type="molecule type" value="Genomic_DNA"/>
</dbReference>
<dbReference type="InterPro" id="IPR013108">
    <property type="entry name" value="Amidohydro_3"/>
</dbReference>
<organism evidence="4 5">
    <name type="scientific">Ferrimonas marina</name>
    <dbReference type="NCBI Taxonomy" id="299255"/>
    <lineage>
        <taxon>Bacteria</taxon>
        <taxon>Pseudomonadati</taxon>
        <taxon>Pseudomonadota</taxon>
        <taxon>Gammaproteobacteria</taxon>
        <taxon>Alteromonadales</taxon>
        <taxon>Ferrimonadaceae</taxon>
        <taxon>Ferrimonas</taxon>
    </lineage>
</organism>
<dbReference type="SUPFAM" id="SSF51338">
    <property type="entry name" value="Composite domain of metallo-dependent hydrolases"/>
    <property type="match status" value="1"/>
</dbReference>
<evidence type="ECO:0000313" key="5">
    <source>
        <dbReference type="Proteomes" id="UP000184268"/>
    </source>
</evidence>
<dbReference type="Pfam" id="PF07969">
    <property type="entry name" value="Amidohydro_3"/>
    <property type="match status" value="1"/>
</dbReference>
<dbReference type="InterPro" id="IPR011059">
    <property type="entry name" value="Metal-dep_hydrolase_composite"/>
</dbReference>
<dbReference type="PANTHER" id="PTHR22642">
    <property type="entry name" value="IMIDAZOLONEPROPIONASE"/>
    <property type="match status" value="1"/>
</dbReference>
<sequence length="629" mass="68895">MLRLIPLLLFCPWLMAAQSSLQQLAEGLEPEQPVTLFVAATIHTLDPLRPQAKAVAVHQGRILAVGDEEVVSELLKDYQVRVDRRFEEKVLVPGLIEPHLHPLLSALTLTSEIIAIEPWQLPSGTVPAAKDQAAFRQRLSKADEALAPADQLLLVWGYHHYFHGPLDKGVLDGINAKRPIVVWHRSAHEFYLNSAALQQFGIDAGFVEQLDSEARAQVSLEQGHFYEQGMFALLPKLAPAIATPERLEQGLRLTRDYLHQAGVTLAAEPGGIQSKPLQDAQNAVLGESDTPFRFFYIPDGKSLAQQHLDGDLIGETEKLLSWGAGNTQFLPKQVKLFADGAIFSQLMQVQEPYLDGHQGEWIMPPSLFSQAFKAYWDAGYQIHIHQNGDAALAMILQVLKENQQRTPRQDHRTTLVHFGMADQAQVQELKLLGAIVSANPYYPVALADRYGEIGLGPARADQMVRLGDVSRAGIPLSLHSDMPMAPAQPLYLMWAAVNRQTSSGRVAGPEQRLRAPDALKAVTLGAAYALRMEQEVGSIEVGKRADFTVLDSDPLTVPAEAINTIKVWGTVLAGRVQPVAPDSQAEPPKAEPGPGASEGEFGATPAATQDEPLAQAVLAHWQKLLQHQH</sequence>
<dbReference type="OrthoDB" id="9031471at2"/>
<dbReference type="GO" id="GO:0016810">
    <property type="term" value="F:hydrolase activity, acting on carbon-nitrogen (but not peptide) bonds"/>
    <property type="evidence" value="ECO:0007669"/>
    <property type="project" value="InterPro"/>
</dbReference>
<protein>
    <recommendedName>
        <fullName evidence="3">Amidohydrolase 3 domain-containing protein</fullName>
    </recommendedName>
</protein>
<dbReference type="InterPro" id="IPR032466">
    <property type="entry name" value="Metal_Hydrolase"/>
</dbReference>
<dbReference type="Gene3D" id="2.30.40.10">
    <property type="entry name" value="Urease, subunit C, domain 1"/>
    <property type="match status" value="1"/>
</dbReference>
<gene>
    <name evidence="4" type="ORF">SAMN02745129_4136</name>
</gene>
<dbReference type="PANTHER" id="PTHR22642:SF2">
    <property type="entry name" value="PROTEIN LONG AFTER FAR-RED 3"/>
    <property type="match status" value="1"/>
</dbReference>
<dbReference type="Proteomes" id="UP000184268">
    <property type="component" value="Unassembled WGS sequence"/>
</dbReference>
<feature type="chain" id="PRO_5009915254" description="Amidohydrolase 3 domain-containing protein" evidence="2">
    <location>
        <begin position="17"/>
        <end position="629"/>
    </location>
</feature>
<feature type="domain" description="Amidohydrolase 3" evidence="3">
    <location>
        <begin position="89"/>
        <end position="576"/>
    </location>
</feature>
<feature type="compositionally biased region" description="Low complexity" evidence="1">
    <location>
        <begin position="592"/>
        <end position="603"/>
    </location>
</feature>
<dbReference type="SUPFAM" id="SSF51556">
    <property type="entry name" value="Metallo-dependent hydrolases"/>
    <property type="match status" value="1"/>
</dbReference>
<keyword evidence="5" id="KW-1185">Reference proteome</keyword>
<feature type="region of interest" description="Disordered" evidence="1">
    <location>
        <begin position="580"/>
        <end position="613"/>
    </location>
</feature>
<dbReference type="Gene3D" id="3.10.310.70">
    <property type="match status" value="1"/>
</dbReference>
<evidence type="ECO:0000313" key="4">
    <source>
        <dbReference type="EMBL" id="SHI10264.1"/>
    </source>
</evidence>
<evidence type="ECO:0000256" key="2">
    <source>
        <dbReference type="SAM" id="SignalP"/>
    </source>
</evidence>
<dbReference type="CDD" id="cd01300">
    <property type="entry name" value="YtcJ_like"/>
    <property type="match status" value="1"/>
</dbReference>
<dbReference type="STRING" id="299255.SAMN02745129_4136"/>